<dbReference type="InterPro" id="IPR011089">
    <property type="entry name" value="GmrSD_C"/>
</dbReference>
<dbReference type="Pfam" id="PF03235">
    <property type="entry name" value="GmrSD_N"/>
    <property type="match status" value="1"/>
</dbReference>
<dbReference type="PANTHER" id="PTHR37292:SF2">
    <property type="entry name" value="DUF262 DOMAIN-CONTAINING PROTEIN"/>
    <property type="match status" value="1"/>
</dbReference>
<evidence type="ECO:0000259" key="2">
    <source>
        <dbReference type="Pfam" id="PF07510"/>
    </source>
</evidence>
<dbReference type="PANTHER" id="PTHR37292">
    <property type="entry name" value="VNG6097C"/>
    <property type="match status" value="1"/>
</dbReference>
<feature type="domain" description="GmrSD restriction endonucleases C-terminal" evidence="2">
    <location>
        <begin position="483"/>
        <end position="565"/>
    </location>
</feature>
<dbReference type="GeneID" id="26660106"/>
<dbReference type="OrthoDB" id="240912at2157"/>
<name>A0A0U5H8J4_9EURY</name>
<evidence type="ECO:0000313" key="4">
    <source>
        <dbReference type="Proteomes" id="UP000066737"/>
    </source>
</evidence>
<dbReference type="AlphaFoldDB" id="A0A0U5H8J4"/>
<evidence type="ECO:0000313" key="3">
    <source>
        <dbReference type="EMBL" id="CQH61604.1"/>
    </source>
</evidence>
<dbReference type="EMBL" id="LN831302">
    <property type="protein sequence ID" value="CQH61604.1"/>
    <property type="molecule type" value="Genomic_DNA"/>
</dbReference>
<dbReference type="InterPro" id="IPR004919">
    <property type="entry name" value="GmrSD_N"/>
</dbReference>
<evidence type="ECO:0000259" key="1">
    <source>
        <dbReference type="Pfam" id="PF03235"/>
    </source>
</evidence>
<dbReference type="RefSeq" id="WP_169793413.1">
    <property type="nucleotide sequence ID" value="NZ_CEML01000001.1"/>
</dbReference>
<feature type="domain" description="GmrSD restriction endonucleases N-terminal" evidence="1">
    <location>
        <begin position="9"/>
        <end position="271"/>
    </location>
</feature>
<organism evidence="3 4">
    <name type="scientific">Halobacterium hubeiense</name>
    <dbReference type="NCBI Taxonomy" id="1407499"/>
    <lineage>
        <taxon>Archaea</taxon>
        <taxon>Methanobacteriati</taxon>
        <taxon>Methanobacteriota</taxon>
        <taxon>Stenosarchaea group</taxon>
        <taxon>Halobacteria</taxon>
        <taxon>Halobacteriales</taxon>
        <taxon>Halobacteriaceae</taxon>
        <taxon>Halobacterium</taxon>
    </lineage>
</organism>
<dbReference type="Proteomes" id="UP000066737">
    <property type="component" value="Chromosome I"/>
</dbReference>
<keyword evidence="4" id="KW-1185">Reference proteome</keyword>
<proteinExistence type="predicted"/>
<dbReference type="Pfam" id="PF07510">
    <property type="entry name" value="GmrSD_C"/>
    <property type="match status" value="1"/>
</dbReference>
<accession>A0A0U5H8J4</accession>
<protein>
    <submittedName>
        <fullName evidence="3">DUF262/DUF1524 domain protein</fullName>
    </submittedName>
</protein>
<reference evidence="4" key="1">
    <citation type="journal article" date="2016" name="Environ. Microbiol.">
        <title>The complete genome of a viable archaeum isolated from 123-million-year-old rock salt.</title>
        <authorList>
            <person name="Jaakkola S.T."/>
            <person name="Pfeiffer F."/>
            <person name="Ravantti J.J."/>
            <person name="Guo Q."/>
            <person name="Liu Y."/>
            <person name="Chen X."/>
            <person name="Ma H."/>
            <person name="Yang C."/>
            <person name="Oksanen H.M."/>
            <person name="Bamford D.H."/>
        </authorList>
    </citation>
    <scope>NUCLEOTIDE SEQUENCE</scope>
    <source>
        <strain evidence="4">JI20-1</strain>
    </source>
</reference>
<dbReference type="KEGG" id="hhb:Hhub_3497"/>
<sequence>MYDQRVTIHDAVRRIENGDYLLPAIQREIVWEREQITDLFDSVLQGYPIGTFLYWDLHEENWDEYTMYGFIKDYITSTKWIETNAQSRNSKAKPDGAGDLKLILDGQQRLSSFYIGLKGTYTYKQPYKWYRNPGSWTKSRLYLNVSSDPRAEAEEGGDRNTRYQFKFLPVDKYDERLVQRSGDWWFRAGAILNYPESIDIQDYISKQTAERDVENERAFGQNLRDLRRAIHDQKYITYFEEQRQDIDRVLEIFIRTNDGGTQLSKSDLLLSIAQANWQEYDAREELTSFVDHLNTQLPMTNNYGKDFLLKSSLVLADLPVRYRVSQFKRENVAKMEAEWDEIRRAIEEAATLVNHFGIGGKTLLSRNAVIPLAYYFKQTGLTAEKLRRDETKRAETKRDIKRWFISSLLHGTFSGSADSVLTRIREILKNQSGNGFPVEAIEAELADLGKMTGFNEEMIENILEYTKGGSRTFLTLTLLYDQIDFGSIQYHQDHIFPSNRLSEDYLVDQGIDRDRARTFEAKSDRLANLQLLTGRENEAKQDEPFEEWIKSRDQSFYTTHLIPTDPQTHQLENFDLFIEQRAELIRRELQSVLGPVDEAPE</sequence>
<gene>
    <name evidence="3" type="ORF">HHUB_3497</name>
</gene>